<dbReference type="EMBL" id="JBBPBN010000055">
    <property type="protein sequence ID" value="KAK8990028.1"/>
    <property type="molecule type" value="Genomic_DNA"/>
</dbReference>
<sequence length="131" mass="14363">MEFFNTEGIVDHTQNYTKFSKGNEVDEDINVIADGNTSNVEGVQIGEEINEVSISNIVNDEVINEVVTGNVVNGEVIKKVATGNTPNIDGVEENDEDEVHVGEKETSQDYTDFLVNVEISSDVDDEVEGIR</sequence>
<protein>
    <submittedName>
        <fullName evidence="1">Uncharacterized protein</fullName>
    </submittedName>
</protein>
<dbReference type="Proteomes" id="UP001396334">
    <property type="component" value="Unassembled WGS sequence"/>
</dbReference>
<evidence type="ECO:0000313" key="1">
    <source>
        <dbReference type="EMBL" id="KAK8990028.1"/>
    </source>
</evidence>
<comment type="caution">
    <text evidence="1">The sequence shown here is derived from an EMBL/GenBank/DDBJ whole genome shotgun (WGS) entry which is preliminary data.</text>
</comment>
<organism evidence="1 2">
    <name type="scientific">Hibiscus sabdariffa</name>
    <name type="common">roselle</name>
    <dbReference type="NCBI Taxonomy" id="183260"/>
    <lineage>
        <taxon>Eukaryota</taxon>
        <taxon>Viridiplantae</taxon>
        <taxon>Streptophyta</taxon>
        <taxon>Embryophyta</taxon>
        <taxon>Tracheophyta</taxon>
        <taxon>Spermatophyta</taxon>
        <taxon>Magnoliopsida</taxon>
        <taxon>eudicotyledons</taxon>
        <taxon>Gunneridae</taxon>
        <taxon>Pentapetalae</taxon>
        <taxon>rosids</taxon>
        <taxon>malvids</taxon>
        <taxon>Malvales</taxon>
        <taxon>Malvaceae</taxon>
        <taxon>Malvoideae</taxon>
        <taxon>Hibiscus</taxon>
    </lineage>
</organism>
<keyword evidence="2" id="KW-1185">Reference proteome</keyword>
<gene>
    <name evidence="1" type="ORF">V6N11_008547</name>
</gene>
<name>A0ABR2PNK4_9ROSI</name>
<proteinExistence type="predicted"/>
<reference evidence="1 2" key="1">
    <citation type="journal article" date="2024" name="G3 (Bethesda)">
        <title>Genome assembly of Hibiscus sabdariffa L. provides insights into metabolisms of medicinal natural products.</title>
        <authorList>
            <person name="Kim T."/>
        </authorList>
    </citation>
    <scope>NUCLEOTIDE SEQUENCE [LARGE SCALE GENOMIC DNA]</scope>
    <source>
        <strain evidence="1">TK-2024</strain>
        <tissue evidence="1">Old leaves</tissue>
    </source>
</reference>
<accession>A0ABR2PNK4</accession>
<evidence type="ECO:0000313" key="2">
    <source>
        <dbReference type="Proteomes" id="UP001396334"/>
    </source>
</evidence>